<dbReference type="InterPro" id="IPR005135">
    <property type="entry name" value="Endo/exonuclease/phosphatase"/>
</dbReference>
<dbReference type="PANTHER" id="PTHR46670">
    <property type="entry name" value="ENDO/EXONUCLEASE/PHOSPHATASE DOMAIN-CONTAINING PROTEIN"/>
    <property type="match status" value="1"/>
</dbReference>
<gene>
    <name evidence="2" type="ORF">DAPPUDRAFT_112195</name>
</gene>
<proteinExistence type="predicted"/>
<protein>
    <recommendedName>
        <fullName evidence="1">Endonuclease/exonuclease/phosphatase domain-containing protein</fullName>
    </recommendedName>
</protein>
<feature type="domain" description="Endonuclease/exonuclease/phosphatase" evidence="1">
    <location>
        <begin position="61"/>
        <end position="209"/>
    </location>
</feature>
<dbReference type="InParanoid" id="E9HB94"/>
<dbReference type="Pfam" id="PF03372">
    <property type="entry name" value="Exo_endo_phos"/>
    <property type="match status" value="1"/>
</dbReference>
<dbReference type="InterPro" id="IPR036691">
    <property type="entry name" value="Endo/exonu/phosph_ase_sf"/>
</dbReference>
<keyword evidence="3" id="KW-1185">Reference proteome</keyword>
<dbReference type="Gene3D" id="3.60.10.10">
    <property type="entry name" value="Endonuclease/exonuclease/phosphatase"/>
    <property type="match status" value="1"/>
</dbReference>
<dbReference type="HOGENOM" id="CLU_537782_0_0_1"/>
<organism evidence="2 3">
    <name type="scientific">Daphnia pulex</name>
    <name type="common">Water flea</name>
    <dbReference type="NCBI Taxonomy" id="6669"/>
    <lineage>
        <taxon>Eukaryota</taxon>
        <taxon>Metazoa</taxon>
        <taxon>Ecdysozoa</taxon>
        <taxon>Arthropoda</taxon>
        <taxon>Crustacea</taxon>
        <taxon>Branchiopoda</taxon>
        <taxon>Diplostraca</taxon>
        <taxon>Cladocera</taxon>
        <taxon>Anomopoda</taxon>
        <taxon>Daphniidae</taxon>
        <taxon>Daphnia</taxon>
    </lineage>
</organism>
<sequence>MTFPHHQLYPLRVTAVEYKALRECGILLRLPTSRGKRGGRVRLRSSGGAEIKTHLGLVNACSLTKRSELITDLILTTRVDVLAITESWLTIDHGDTDLKAMCLIGYSAIHSPRVINKSGKRRGGGLAVLFRESIKYQRLSELPKLLSFEHLDVQFSIRSQHIQLIVIYRPPDSSFPTFLDEFALLLEGMSSTRRKLIILGDFNLHIDSRCNVTGQRFLALIESFGMVQRVSGATHKRGHTLDLIITRLSDDMVSKIVVGYLISDCNVVSCKLNIQRPLLPTKKVRFRQLKSIDLDSFKADLLTLPLITNPADSLDELVQGSPHAVIKLRLSIVWSFFADDVDPVAINASTRLVPTVTSIVNGLFSTLRGGGIHVLIDLVDFRFLDYPKRLSHYFVDYFFVYEFLGFFVCDFLYIPLHVTSHELQARGSAKFPILSPCKSQSEEKTRLQLRHLAFDIAFSLEWLGSHMAKFKPRFFSSLALARARLENLATPLAFMAVDTSLQALSIK</sequence>
<dbReference type="AlphaFoldDB" id="E9HB94"/>
<reference evidence="2 3" key="1">
    <citation type="journal article" date="2011" name="Science">
        <title>The ecoresponsive genome of Daphnia pulex.</title>
        <authorList>
            <person name="Colbourne J.K."/>
            <person name="Pfrender M.E."/>
            <person name="Gilbert D."/>
            <person name="Thomas W.K."/>
            <person name="Tucker A."/>
            <person name="Oakley T.H."/>
            <person name="Tokishita S."/>
            <person name="Aerts A."/>
            <person name="Arnold G.J."/>
            <person name="Basu M.K."/>
            <person name="Bauer D.J."/>
            <person name="Caceres C.E."/>
            <person name="Carmel L."/>
            <person name="Casola C."/>
            <person name="Choi J.H."/>
            <person name="Detter J.C."/>
            <person name="Dong Q."/>
            <person name="Dusheyko S."/>
            <person name="Eads B.D."/>
            <person name="Frohlich T."/>
            <person name="Geiler-Samerotte K.A."/>
            <person name="Gerlach D."/>
            <person name="Hatcher P."/>
            <person name="Jogdeo S."/>
            <person name="Krijgsveld J."/>
            <person name="Kriventseva E.V."/>
            <person name="Kultz D."/>
            <person name="Laforsch C."/>
            <person name="Lindquist E."/>
            <person name="Lopez J."/>
            <person name="Manak J.R."/>
            <person name="Muller J."/>
            <person name="Pangilinan J."/>
            <person name="Patwardhan R.P."/>
            <person name="Pitluck S."/>
            <person name="Pritham E.J."/>
            <person name="Rechtsteiner A."/>
            <person name="Rho M."/>
            <person name="Rogozin I.B."/>
            <person name="Sakarya O."/>
            <person name="Salamov A."/>
            <person name="Schaack S."/>
            <person name="Shapiro H."/>
            <person name="Shiga Y."/>
            <person name="Skalitzky C."/>
            <person name="Smith Z."/>
            <person name="Souvorov A."/>
            <person name="Sung W."/>
            <person name="Tang Z."/>
            <person name="Tsuchiya D."/>
            <person name="Tu H."/>
            <person name="Vos H."/>
            <person name="Wang M."/>
            <person name="Wolf Y.I."/>
            <person name="Yamagata H."/>
            <person name="Yamada T."/>
            <person name="Ye Y."/>
            <person name="Shaw J.R."/>
            <person name="Andrews J."/>
            <person name="Crease T.J."/>
            <person name="Tang H."/>
            <person name="Lucas S.M."/>
            <person name="Robertson H.M."/>
            <person name="Bork P."/>
            <person name="Koonin E.V."/>
            <person name="Zdobnov E.M."/>
            <person name="Grigoriev I.V."/>
            <person name="Lynch M."/>
            <person name="Boore J.L."/>
        </authorList>
    </citation>
    <scope>NUCLEOTIDE SEQUENCE [LARGE SCALE GENOMIC DNA]</scope>
</reference>
<name>E9HB94_DAPPU</name>
<dbReference type="SUPFAM" id="SSF56219">
    <property type="entry name" value="DNase I-like"/>
    <property type="match status" value="1"/>
</dbReference>
<dbReference type="OrthoDB" id="6781885at2759"/>
<accession>E9HB94</accession>
<dbReference type="KEGG" id="dpx:DAPPUDRAFT_112195"/>
<dbReference type="STRING" id="6669.E9HB94"/>
<evidence type="ECO:0000313" key="2">
    <source>
        <dbReference type="EMBL" id="EFX70930.1"/>
    </source>
</evidence>
<dbReference type="PANTHER" id="PTHR46670:SF3">
    <property type="entry name" value="ENDONUCLEASE_EXONUCLEASE_PHOSPHATASE DOMAIN-CONTAINING PROTEIN"/>
    <property type="match status" value="1"/>
</dbReference>
<dbReference type="eggNOG" id="ENOG502SUNW">
    <property type="taxonomic scope" value="Eukaryota"/>
</dbReference>
<evidence type="ECO:0000259" key="1">
    <source>
        <dbReference type="Pfam" id="PF03372"/>
    </source>
</evidence>
<dbReference type="Proteomes" id="UP000000305">
    <property type="component" value="Unassembled WGS sequence"/>
</dbReference>
<dbReference type="GO" id="GO:0003824">
    <property type="term" value="F:catalytic activity"/>
    <property type="evidence" value="ECO:0007669"/>
    <property type="project" value="InterPro"/>
</dbReference>
<dbReference type="PhylomeDB" id="E9HB94"/>
<dbReference type="EMBL" id="GL732615">
    <property type="protein sequence ID" value="EFX70930.1"/>
    <property type="molecule type" value="Genomic_DNA"/>
</dbReference>
<evidence type="ECO:0000313" key="3">
    <source>
        <dbReference type="Proteomes" id="UP000000305"/>
    </source>
</evidence>